<dbReference type="AlphaFoldDB" id="A0A1I7YIG2"/>
<organism evidence="2 3">
    <name type="scientific">Steinernema glaseri</name>
    <dbReference type="NCBI Taxonomy" id="37863"/>
    <lineage>
        <taxon>Eukaryota</taxon>
        <taxon>Metazoa</taxon>
        <taxon>Ecdysozoa</taxon>
        <taxon>Nematoda</taxon>
        <taxon>Chromadorea</taxon>
        <taxon>Rhabditida</taxon>
        <taxon>Tylenchina</taxon>
        <taxon>Panagrolaimomorpha</taxon>
        <taxon>Strongyloidoidea</taxon>
        <taxon>Steinernematidae</taxon>
        <taxon>Steinernema</taxon>
    </lineage>
</organism>
<dbReference type="WBParaSite" id="L893_g16709.t1">
    <property type="protein sequence ID" value="L893_g16709.t1"/>
    <property type="gene ID" value="L893_g16709"/>
</dbReference>
<keyword evidence="2" id="KW-1185">Reference proteome</keyword>
<protein>
    <submittedName>
        <fullName evidence="3">Uncharacterized protein</fullName>
    </submittedName>
</protein>
<accession>A0A1I7YIG2</accession>
<evidence type="ECO:0000313" key="2">
    <source>
        <dbReference type="Proteomes" id="UP000095287"/>
    </source>
</evidence>
<feature type="region of interest" description="Disordered" evidence="1">
    <location>
        <begin position="43"/>
        <end position="72"/>
    </location>
</feature>
<reference evidence="3" key="1">
    <citation type="submission" date="2016-11" db="UniProtKB">
        <authorList>
            <consortium name="WormBaseParasite"/>
        </authorList>
    </citation>
    <scope>IDENTIFICATION</scope>
</reference>
<name>A0A1I7YIG2_9BILA</name>
<sequence>MEVAIKKRDDPGASMGKQRGWRFHLQQFGNNCAVLSLWPTGFKSDNQAARPEGRGEKQRHKTLGYSTASRWD</sequence>
<dbReference type="Proteomes" id="UP000095287">
    <property type="component" value="Unplaced"/>
</dbReference>
<proteinExistence type="predicted"/>
<evidence type="ECO:0000256" key="1">
    <source>
        <dbReference type="SAM" id="MobiDB-lite"/>
    </source>
</evidence>
<evidence type="ECO:0000313" key="3">
    <source>
        <dbReference type="WBParaSite" id="L893_g16709.t1"/>
    </source>
</evidence>